<feature type="region of interest" description="Disordered" evidence="1">
    <location>
        <begin position="1"/>
        <end position="51"/>
    </location>
</feature>
<keyword evidence="3" id="KW-1185">Reference proteome</keyword>
<protein>
    <submittedName>
        <fullName evidence="2">Uncharacterized protein</fullName>
    </submittedName>
</protein>
<dbReference type="AlphaFoldDB" id="A0ABD3MQ39"/>
<evidence type="ECO:0000313" key="3">
    <source>
        <dbReference type="Proteomes" id="UP001530293"/>
    </source>
</evidence>
<organism evidence="2 3">
    <name type="scientific">Discostella pseudostelligera</name>
    <dbReference type="NCBI Taxonomy" id="259834"/>
    <lineage>
        <taxon>Eukaryota</taxon>
        <taxon>Sar</taxon>
        <taxon>Stramenopiles</taxon>
        <taxon>Ochrophyta</taxon>
        <taxon>Bacillariophyta</taxon>
        <taxon>Coscinodiscophyceae</taxon>
        <taxon>Thalassiosirophycidae</taxon>
        <taxon>Stephanodiscales</taxon>
        <taxon>Stephanodiscaceae</taxon>
        <taxon>Discostella</taxon>
    </lineage>
</organism>
<accession>A0ABD3MQ39</accession>
<dbReference type="EMBL" id="JALLBG020000089">
    <property type="protein sequence ID" value="KAL3766029.1"/>
    <property type="molecule type" value="Genomic_DNA"/>
</dbReference>
<feature type="compositionally biased region" description="Basic and acidic residues" evidence="1">
    <location>
        <begin position="21"/>
        <end position="51"/>
    </location>
</feature>
<gene>
    <name evidence="2" type="ORF">ACHAWU_002744</name>
</gene>
<proteinExistence type="predicted"/>
<sequence length="221" mass="24752">MQCNDDGDVDHPFNNALNQHNDSRRYEATMTRGDQRDRDRAKKQAKLQKEAKSQGKVGRCCGRNMCHLGQIAEWLSSVYVDALVRRYNCVGLGCGDYVKSPGFGSHSEAISRWGVRVGIHSHAKYESDGRGRRQLWCISLSPNLHIPQLFHLQEGRPEQRNLNDSAALAAKVAKKAEMKQKQEEEALRAASTTPVVRKKVTTKKDEDLDALLSVGLPGKKK</sequence>
<evidence type="ECO:0000313" key="2">
    <source>
        <dbReference type="EMBL" id="KAL3766029.1"/>
    </source>
</evidence>
<evidence type="ECO:0000256" key="1">
    <source>
        <dbReference type="SAM" id="MobiDB-lite"/>
    </source>
</evidence>
<feature type="region of interest" description="Disordered" evidence="1">
    <location>
        <begin position="182"/>
        <end position="202"/>
    </location>
</feature>
<comment type="caution">
    <text evidence="2">The sequence shown here is derived from an EMBL/GenBank/DDBJ whole genome shotgun (WGS) entry which is preliminary data.</text>
</comment>
<dbReference type="Proteomes" id="UP001530293">
    <property type="component" value="Unassembled WGS sequence"/>
</dbReference>
<name>A0ABD3MQ39_9STRA</name>
<reference evidence="2 3" key="1">
    <citation type="submission" date="2024-10" db="EMBL/GenBank/DDBJ databases">
        <title>Updated reference genomes for cyclostephanoid diatoms.</title>
        <authorList>
            <person name="Roberts W.R."/>
            <person name="Alverson A.J."/>
        </authorList>
    </citation>
    <scope>NUCLEOTIDE SEQUENCE [LARGE SCALE GENOMIC DNA]</scope>
    <source>
        <strain evidence="2 3">AJA232-27</strain>
    </source>
</reference>